<accession>K0RMD9</accession>
<feature type="compositionally biased region" description="Basic and acidic residues" evidence="1">
    <location>
        <begin position="15"/>
        <end position="28"/>
    </location>
</feature>
<organism evidence="2 3">
    <name type="scientific">Thalassiosira oceanica</name>
    <name type="common">Marine diatom</name>
    <dbReference type="NCBI Taxonomy" id="159749"/>
    <lineage>
        <taxon>Eukaryota</taxon>
        <taxon>Sar</taxon>
        <taxon>Stramenopiles</taxon>
        <taxon>Ochrophyta</taxon>
        <taxon>Bacillariophyta</taxon>
        <taxon>Coscinodiscophyceae</taxon>
        <taxon>Thalassiosirophycidae</taxon>
        <taxon>Thalassiosirales</taxon>
        <taxon>Thalassiosiraceae</taxon>
        <taxon>Thalassiosira</taxon>
    </lineage>
</organism>
<feature type="compositionally biased region" description="Basic residues" evidence="1">
    <location>
        <begin position="195"/>
        <end position="205"/>
    </location>
</feature>
<feature type="region of interest" description="Disordered" evidence="1">
    <location>
        <begin position="13"/>
        <end position="73"/>
    </location>
</feature>
<evidence type="ECO:0000313" key="3">
    <source>
        <dbReference type="Proteomes" id="UP000266841"/>
    </source>
</evidence>
<evidence type="ECO:0000313" key="2">
    <source>
        <dbReference type="EMBL" id="EJK47897.1"/>
    </source>
</evidence>
<protein>
    <submittedName>
        <fullName evidence="2">Uncharacterized protein</fullName>
    </submittedName>
</protein>
<feature type="region of interest" description="Disordered" evidence="1">
    <location>
        <begin position="958"/>
        <end position="980"/>
    </location>
</feature>
<sequence length="980" mass="109171">MLTPTLIDLPLIDLPKVDNKGENDDLPGRQRHRSPPPKLSVVQTALACGSAGTAPARRNHQPPVETPTGKSYMMESGTLEDDIHLFDDIFLGSGDGDDPLFGDLPFEEVDGIADVAAPCASTQPQHNELEVANTSGVSAPASLAGAIANRGKKRVRTARSNPFHDVAKEAEKQAASAEAERAKRQILQDESHLSIAKRKSRRRSKKVVDYSNQTSDECEEEEHPDSAAKSPKRRRSNSSRRGSNSQKDDQRTDQAEGAQSLSQQQIDQLLQQHREQQAVREERQMRHQAQLYRNQSISKINAAAPPTPTPEETRRLLLTRAQEFVQDFGLRPSRQIFYPFMKLPQQVEFIRKRGLDTFPCVAKLDVGSSANVQAEKNESKLPQSQPQISTEDAGASAMITLFEKHIGALNGTPDESVESLQRSVSNTVQIAENYLKSTNGRKALVDDLGKLYLGCMKQGSFLRQCLYNVEGWCKKNMNEQDFQSVCPVKRKETEWLMHLLRQQHLMDLNPALFRQSLANGLHSNIKGGSTKPPKITIQVKVKVKGWKGRQMHAELLCPKQWKVARKRALSPAVPEIHISQRLDLSSVSKPLLKLAASELLRPDLYPEVKPAPSQPTRKSTDRKADIKTNINGKLKSGDVAKLRGTATQLRDASLRRPSSSMSDRKSANSVLEQIQDPKTAQTTRRLLITKEIEITIQQLERARSSCQWTTAAEMQDQLRVLEQLYMTDTRATSGDELNTVGLWKYLDGSDYLRRTNPDEVQSLLPLSDSQRNMLTGDDQYWGALPPVNLKTECEIKDEIDFMPLSETSVFDRVQSMLVDVSEDDDSEGQDADYDVIDDESSANANDCNGTESIDASSFATDERVFVRLRASNILRSDDAAYTAMKRSIHATSIPASRASDSISPVLKRMKRHLTKLDREIAATADFLRDAAMAQLSSGQNEKGQYDDDKALAEYQKMQDIVKDGTGGQDHTRGNENESGK</sequence>
<feature type="compositionally biased region" description="Low complexity" evidence="1">
    <location>
        <begin position="259"/>
        <end position="271"/>
    </location>
</feature>
<name>K0RMD9_THAOC</name>
<comment type="caution">
    <text evidence="2">The sequence shown here is derived from an EMBL/GenBank/DDBJ whole genome shotgun (WGS) entry which is preliminary data.</text>
</comment>
<feature type="compositionally biased region" description="Basic and acidic residues" evidence="1">
    <location>
        <begin position="969"/>
        <end position="980"/>
    </location>
</feature>
<dbReference type="EMBL" id="AGNL01046497">
    <property type="protein sequence ID" value="EJK47897.1"/>
    <property type="molecule type" value="Genomic_DNA"/>
</dbReference>
<gene>
    <name evidence="2" type="ORF">THAOC_33351</name>
</gene>
<dbReference type="AlphaFoldDB" id="K0RMD9"/>
<feature type="region of interest" description="Disordered" evidence="1">
    <location>
        <begin position="605"/>
        <end position="629"/>
    </location>
</feature>
<feature type="region of interest" description="Disordered" evidence="1">
    <location>
        <begin position="148"/>
        <end position="287"/>
    </location>
</feature>
<reference evidence="2 3" key="1">
    <citation type="journal article" date="2012" name="Genome Biol.">
        <title>Genome and low-iron response of an oceanic diatom adapted to chronic iron limitation.</title>
        <authorList>
            <person name="Lommer M."/>
            <person name="Specht M."/>
            <person name="Roy A.S."/>
            <person name="Kraemer L."/>
            <person name="Andreson R."/>
            <person name="Gutowska M.A."/>
            <person name="Wolf J."/>
            <person name="Bergner S.V."/>
            <person name="Schilhabel M.B."/>
            <person name="Klostermeier U.C."/>
            <person name="Beiko R.G."/>
            <person name="Rosenstiel P."/>
            <person name="Hippler M."/>
            <person name="Laroche J."/>
        </authorList>
    </citation>
    <scope>NUCLEOTIDE SEQUENCE [LARGE SCALE GENOMIC DNA]</scope>
    <source>
        <strain evidence="2 3">CCMP1005</strain>
    </source>
</reference>
<dbReference type="Proteomes" id="UP000266841">
    <property type="component" value="Unassembled WGS sequence"/>
</dbReference>
<proteinExistence type="predicted"/>
<evidence type="ECO:0000256" key="1">
    <source>
        <dbReference type="SAM" id="MobiDB-lite"/>
    </source>
</evidence>
<feature type="compositionally biased region" description="Basic and acidic residues" evidence="1">
    <location>
        <begin position="165"/>
        <end position="192"/>
    </location>
</feature>
<keyword evidence="3" id="KW-1185">Reference proteome</keyword>
<feature type="region of interest" description="Disordered" evidence="1">
    <location>
        <begin position="648"/>
        <end position="672"/>
    </location>
</feature>
<feature type="compositionally biased region" description="Basic and acidic residues" evidence="1">
    <location>
        <begin position="272"/>
        <end position="285"/>
    </location>
</feature>